<dbReference type="PROSITE" id="PS50850">
    <property type="entry name" value="MFS"/>
    <property type="match status" value="1"/>
</dbReference>
<gene>
    <name evidence="7" type="ORF">WJT86_05790</name>
</gene>
<reference evidence="7 8" key="1">
    <citation type="submission" date="2024-04" db="EMBL/GenBank/DDBJ databases">
        <title>A novel species isolated from cricket.</title>
        <authorList>
            <person name="Wang H.-C."/>
        </authorList>
    </citation>
    <scope>NUCLEOTIDE SEQUENCE [LARGE SCALE GENOMIC DNA]</scope>
    <source>
        <strain evidence="7 8">WL0021</strain>
    </source>
</reference>
<feature type="transmembrane region" description="Helical" evidence="5">
    <location>
        <begin position="352"/>
        <end position="376"/>
    </location>
</feature>
<feature type="transmembrane region" description="Helical" evidence="5">
    <location>
        <begin position="98"/>
        <end position="119"/>
    </location>
</feature>
<evidence type="ECO:0000313" key="8">
    <source>
        <dbReference type="Proteomes" id="UP001418637"/>
    </source>
</evidence>
<feature type="transmembrane region" description="Helical" evidence="5">
    <location>
        <begin position="397"/>
        <end position="417"/>
    </location>
</feature>
<dbReference type="Gene3D" id="1.20.1250.20">
    <property type="entry name" value="MFS general substrate transporter like domains"/>
    <property type="match status" value="1"/>
</dbReference>
<keyword evidence="8" id="KW-1185">Reference proteome</keyword>
<dbReference type="InterPro" id="IPR020846">
    <property type="entry name" value="MFS_dom"/>
</dbReference>
<sequence length="465" mass="50113">MRKARIIPLTVATALFMENVDGTVLSTSLQAIAQDFGIQPLSLKLALMSYMISLAIFIPICGWVADRFGAKTVFRSALCVFILGSIACAAANSLEWFVFARFVQGMGAAMMVPVGRLILLRSVPKAEVVSALATLTIPALVGPVIGPPLGGFITTYFHWRWIFLINIPVAVLGLVMATIFFDNLKEDDTPPLDLKGFILSGLALSLVMFGLATTGGHMLPLEISISCIVIGLACGIGYFIHSRNILNPVLKISLLKVQTFRSSVIGGMFFRIGTGSVPFLLPLMLQIGFGMSPVQSGMLTFVAALGALFTKTIGVKVLRITGFKWLLIINAFLASAFLAAQGFFTVTTSHSIILTVLFIGGCFRSMQFTSLNALAFADISKRDMSYATSFSAMMQQLSLSLGVTMGAFGLEMAQHIRGDLELLTEDFKIAFLFVAAISAISGFIFMRLPANAGEEMSGHIHNTRK</sequence>
<feature type="transmembrane region" description="Helical" evidence="5">
    <location>
        <begin position="325"/>
        <end position="346"/>
    </location>
</feature>
<keyword evidence="2 5" id="KW-0812">Transmembrane</keyword>
<dbReference type="PANTHER" id="PTHR23501">
    <property type="entry name" value="MAJOR FACILITATOR SUPERFAMILY"/>
    <property type="match status" value="1"/>
</dbReference>
<name>A0ABV0BHW2_9HYPH</name>
<dbReference type="PANTHER" id="PTHR23501:SF1">
    <property type="entry name" value="TRANSPORT PROTEIN HSRA-RELATED"/>
    <property type="match status" value="1"/>
</dbReference>
<feature type="transmembrane region" description="Helical" evidence="5">
    <location>
        <begin position="192"/>
        <end position="211"/>
    </location>
</feature>
<evidence type="ECO:0000256" key="5">
    <source>
        <dbReference type="SAM" id="Phobius"/>
    </source>
</evidence>
<protein>
    <submittedName>
        <fullName evidence="7">MFS transporter</fullName>
    </submittedName>
</protein>
<dbReference type="RefSeq" id="WP_346336578.1">
    <property type="nucleotide sequence ID" value="NZ_JBBYXI010000002.1"/>
</dbReference>
<evidence type="ECO:0000256" key="1">
    <source>
        <dbReference type="ARBA" id="ARBA00004141"/>
    </source>
</evidence>
<dbReference type="InterPro" id="IPR011701">
    <property type="entry name" value="MFS"/>
</dbReference>
<organism evidence="7 8">
    <name type="scientific">Hohaiivirga grylli</name>
    <dbReference type="NCBI Taxonomy" id="3133970"/>
    <lineage>
        <taxon>Bacteria</taxon>
        <taxon>Pseudomonadati</taxon>
        <taxon>Pseudomonadota</taxon>
        <taxon>Alphaproteobacteria</taxon>
        <taxon>Hyphomicrobiales</taxon>
        <taxon>Methylobacteriaceae</taxon>
        <taxon>Hohaiivirga</taxon>
    </lineage>
</organism>
<evidence type="ECO:0000313" key="7">
    <source>
        <dbReference type="EMBL" id="MEN3930574.1"/>
    </source>
</evidence>
<dbReference type="EMBL" id="JBBYXI010000002">
    <property type="protein sequence ID" value="MEN3930574.1"/>
    <property type="molecule type" value="Genomic_DNA"/>
</dbReference>
<feature type="domain" description="Major facilitator superfamily (MFS) profile" evidence="6">
    <location>
        <begin position="7"/>
        <end position="453"/>
    </location>
</feature>
<feature type="transmembrane region" description="Helical" evidence="5">
    <location>
        <begin position="429"/>
        <end position="448"/>
    </location>
</feature>
<dbReference type="Gene3D" id="1.20.1720.10">
    <property type="entry name" value="Multidrug resistance protein D"/>
    <property type="match status" value="1"/>
</dbReference>
<feature type="transmembrane region" description="Helical" evidence="5">
    <location>
        <begin position="297"/>
        <end position="318"/>
    </location>
</feature>
<evidence type="ECO:0000256" key="2">
    <source>
        <dbReference type="ARBA" id="ARBA00022692"/>
    </source>
</evidence>
<feature type="transmembrane region" description="Helical" evidence="5">
    <location>
        <begin position="46"/>
        <end position="65"/>
    </location>
</feature>
<comment type="caution">
    <text evidence="7">The sequence shown here is derived from an EMBL/GenBank/DDBJ whole genome shotgun (WGS) entry which is preliminary data.</text>
</comment>
<accession>A0ABV0BHW2</accession>
<feature type="transmembrane region" description="Helical" evidence="5">
    <location>
        <begin position="131"/>
        <end position="153"/>
    </location>
</feature>
<comment type="subcellular location">
    <subcellularLocation>
        <location evidence="1">Membrane</location>
        <topology evidence="1">Multi-pass membrane protein</topology>
    </subcellularLocation>
</comment>
<dbReference type="Proteomes" id="UP001418637">
    <property type="component" value="Unassembled WGS sequence"/>
</dbReference>
<feature type="transmembrane region" description="Helical" evidence="5">
    <location>
        <begin position="159"/>
        <end position="180"/>
    </location>
</feature>
<dbReference type="InterPro" id="IPR036259">
    <property type="entry name" value="MFS_trans_sf"/>
</dbReference>
<dbReference type="SUPFAM" id="SSF103473">
    <property type="entry name" value="MFS general substrate transporter"/>
    <property type="match status" value="1"/>
</dbReference>
<dbReference type="Pfam" id="PF07690">
    <property type="entry name" value="MFS_1"/>
    <property type="match status" value="1"/>
</dbReference>
<feature type="transmembrane region" description="Helical" evidence="5">
    <location>
        <begin position="223"/>
        <end position="241"/>
    </location>
</feature>
<evidence type="ECO:0000256" key="3">
    <source>
        <dbReference type="ARBA" id="ARBA00022989"/>
    </source>
</evidence>
<keyword evidence="3 5" id="KW-1133">Transmembrane helix</keyword>
<evidence type="ECO:0000259" key="6">
    <source>
        <dbReference type="PROSITE" id="PS50850"/>
    </source>
</evidence>
<feature type="transmembrane region" description="Helical" evidence="5">
    <location>
        <begin position="72"/>
        <end position="92"/>
    </location>
</feature>
<proteinExistence type="predicted"/>
<keyword evidence="4 5" id="KW-0472">Membrane</keyword>
<feature type="transmembrane region" description="Helical" evidence="5">
    <location>
        <begin position="262"/>
        <end position="285"/>
    </location>
</feature>
<dbReference type="PRINTS" id="PR01036">
    <property type="entry name" value="TCRTETB"/>
</dbReference>
<evidence type="ECO:0000256" key="4">
    <source>
        <dbReference type="ARBA" id="ARBA00023136"/>
    </source>
</evidence>